<name>Q19CG3_9CAUD</name>
<proteinExistence type="predicted"/>
<dbReference type="EMBL" id="DQ529280">
    <property type="protein sequence ID" value="ABF72762.1"/>
    <property type="molecule type" value="Genomic_DNA"/>
</dbReference>
<evidence type="ECO:0000313" key="2">
    <source>
        <dbReference type="Proteomes" id="UP000006653"/>
    </source>
</evidence>
<dbReference type="GeneID" id="4156573"/>
<organism evidence="1 2">
    <name type="scientific">Aeromonas phage 25</name>
    <dbReference type="NCBI Taxonomy" id="2911441"/>
    <lineage>
        <taxon>Viruses</taxon>
        <taxon>Duplodnaviria</taxon>
        <taxon>Heunggongvirae</taxon>
        <taxon>Uroviricota</taxon>
        <taxon>Caudoviricetes</taxon>
        <taxon>Pantevenvirales</taxon>
        <taxon>Straboviridae</taxon>
        <taxon>Tulanevirus</taxon>
        <taxon>Tulanevirus bteighttwo</taxon>
    </lineage>
</organism>
<keyword evidence="2" id="KW-1185">Reference proteome</keyword>
<dbReference type="Proteomes" id="UP000006653">
    <property type="component" value="Segment"/>
</dbReference>
<dbReference type="RefSeq" id="YP_656438.1">
    <property type="nucleotide sequence ID" value="NC_008208.1"/>
</dbReference>
<sequence length="28" mass="3098">MKDILDYPIGTKGSDLPQEILALHESRG</sequence>
<evidence type="ECO:0000313" key="1">
    <source>
        <dbReference type="EMBL" id="ABF72762.1"/>
    </source>
</evidence>
<accession>Q19CG3</accession>
<gene>
    <name evidence="1" type="ORF">PHG25ORF203c</name>
</gene>
<dbReference type="KEGG" id="vg:4156573"/>
<protein>
    <submittedName>
        <fullName evidence="1">Uncharacterized protein</fullName>
    </submittedName>
</protein>
<reference evidence="1 2" key="1">
    <citation type="submission" date="2006-05" db="EMBL/GenBank/DDBJ databases">
        <title>Comlete genome of Aeromonas salmonicida bacteriophage 25.</title>
        <authorList>
            <person name="Petrov V.M."/>
            <person name="Nolan J.M."/>
            <person name="Bertrand C."/>
            <person name="Krisch H.M."/>
            <person name="Karam J.D."/>
        </authorList>
    </citation>
    <scope>NUCLEOTIDE SEQUENCE [LARGE SCALE GENOMIC DNA]</scope>
</reference>